<dbReference type="InterPro" id="IPR001867">
    <property type="entry name" value="OmpR/PhoB-type_DNA-bd"/>
</dbReference>
<evidence type="ECO:0000256" key="5">
    <source>
        <dbReference type="ARBA" id="ARBA00023163"/>
    </source>
</evidence>
<dbReference type="InterPro" id="IPR036388">
    <property type="entry name" value="WH-like_DNA-bd_sf"/>
</dbReference>
<dbReference type="Pfam" id="PF00486">
    <property type="entry name" value="Trans_reg_C"/>
    <property type="match status" value="1"/>
</dbReference>
<evidence type="ECO:0000256" key="4">
    <source>
        <dbReference type="ARBA" id="ARBA00023125"/>
    </source>
</evidence>
<keyword evidence="3" id="KW-0805">Transcription regulation</keyword>
<keyword evidence="5" id="KW-0804">Transcription</keyword>
<accession>A0ABQ2FZE6</accession>
<evidence type="ECO:0000313" key="10">
    <source>
        <dbReference type="EMBL" id="GGL67692.1"/>
    </source>
</evidence>
<dbReference type="Gene3D" id="1.10.10.10">
    <property type="entry name" value="Winged helix-like DNA-binding domain superfamily/Winged helix DNA-binding domain"/>
    <property type="match status" value="1"/>
</dbReference>
<proteinExistence type="predicted"/>
<dbReference type="PANTHER" id="PTHR48111:SF22">
    <property type="entry name" value="REGULATOR OF RPOS"/>
    <property type="match status" value="1"/>
</dbReference>
<sequence>MRLLLVEDDPRIAEPTVDALREAGYAVTWAQTGPEGLETALLGDFPLIVLDVMLPGLDGFEIARELRGSGVEAAILFLTARGDVGDRVQGLDLGGDAYLVKPFAVPELLATLRALSRRERGQAAPQVSFAGGRGTLDTVARTVTWDGAEVAVTGREYSLLEALALTPERWFTREELLDRVWGPEFGGEARIVDVYVRYVRRKLAPEVITSERGRGYRVER</sequence>
<dbReference type="RefSeq" id="WP_188968128.1">
    <property type="nucleotide sequence ID" value="NZ_BMOL01000001.1"/>
</dbReference>
<keyword evidence="11" id="KW-1185">Reference proteome</keyword>
<dbReference type="SMART" id="SM00448">
    <property type="entry name" value="REC"/>
    <property type="match status" value="1"/>
</dbReference>
<evidence type="ECO:0000256" key="1">
    <source>
        <dbReference type="ARBA" id="ARBA00022553"/>
    </source>
</evidence>
<keyword evidence="4 7" id="KW-0238">DNA-binding</keyword>
<reference evidence="11" key="1">
    <citation type="journal article" date="2019" name="Int. J. Syst. Evol. Microbiol.">
        <title>The Global Catalogue of Microorganisms (GCM) 10K type strain sequencing project: providing services to taxonomists for standard genome sequencing and annotation.</title>
        <authorList>
            <consortium name="The Broad Institute Genomics Platform"/>
            <consortium name="The Broad Institute Genome Sequencing Center for Infectious Disease"/>
            <person name="Wu L."/>
            <person name="Ma J."/>
        </authorList>
    </citation>
    <scope>NUCLEOTIDE SEQUENCE [LARGE SCALE GENOMIC DNA]</scope>
    <source>
        <strain evidence="11">JCM 15442</strain>
    </source>
</reference>
<organism evidence="10 11">
    <name type="scientific">Deinococcus aerolatus</name>
    <dbReference type="NCBI Taxonomy" id="522487"/>
    <lineage>
        <taxon>Bacteria</taxon>
        <taxon>Thermotogati</taxon>
        <taxon>Deinococcota</taxon>
        <taxon>Deinococci</taxon>
        <taxon>Deinococcales</taxon>
        <taxon>Deinococcaceae</taxon>
        <taxon>Deinococcus</taxon>
    </lineage>
</organism>
<protein>
    <submittedName>
        <fullName evidence="10">DNA-binding response regulator</fullName>
    </submittedName>
</protein>
<dbReference type="Gene3D" id="6.10.250.690">
    <property type="match status" value="1"/>
</dbReference>
<dbReference type="SUPFAM" id="SSF52172">
    <property type="entry name" value="CheY-like"/>
    <property type="match status" value="1"/>
</dbReference>
<dbReference type="Pfam" id="PF00072">
    <property type="entry name" value="Response_reg"/>
    <property type="match status" value="1"/>
</dbReference>
<dbReference type="PROSITE" id="PS51755">
    <property type="entry name" value="OMPR_PHOB"/>
    <property type="match status" value="1"/>
</dbReference>
<name>A0ABQ2FZE6_9DEIO</name>
<evidence type="ECO:0000256" key="6">
    <source>
        <dbReference type="PROSITE-ProRule" id="PRU00169"/>
    </source>
</evidence>
<evidence type="ECO:0000259" key="8">
    <source>
        <dbReference type="PROSITE" id="PS50110"/>
    </source>
</evidence>
<gene>
    <name evidence="10" type="ORF">GCM10010840_02120</name>
</gene>
<dbReference type="EMBL" id="BMOL01000001">
    <property type="protein sequence ID" value="GGL67692.1"/>
    <property type="molecule type" value="Genomic_DNA"/>
</dbReference>
<keyword evidence="1 6" id="KW-0597">Phosphoprotein</keyword>
<dbReference type="CDD" id="cd00383">
    <property type="entry name" value="trans_reg_C"/>
    <property type="match status" value="1"/>
</dbReference>
<dbReference type="InterPro" id="IPR011006">
    <property type="entry name" value="CheY-like_superfamily"/>
</dbReference>
<dbReference type="InterPro" id="IPR001789">
    <property type="entry name" value="Sig_transdc_resp-reg_receiver"/>
</dbReference>
<feature type="DNA-binding region" description="OmpR/PhoB-type" evidence="7">
    <location>
        <begin position="124"/>
        <end position="220"/>
    </location>
</feature>
<dbReference type="PROSITE" id="PS50110">
    <property type="entry name" value="RESPONSE_REGULATORY"/>
    <property type="match status" value="1"/>
</dbReference>
<dbReference type="SMART" id="SM00862">
    <property type="entry name" value="Trans_reg_C"/>
    <property type="match status" value="1"/>
</dbReference>
<evidence type="ECO:0000256" key="3">
    <source>
        <dbReference type="ARBA" id="ARBA00023015"/>
    </source>
</evidence>
<keyword evidence="2" id="KW-0902">Two-component regulatory system</keyword>
<dbReference type="PANTHER" id="PTHR48111">
    <property type="entry name" value="REGULATOR OF RPOS"/>
    <property type="match status" value="1"/>
</dbReference>
<comment type="caution">
    <text evidence="10">The sequence shown here is derived from an EMBL/GenBank/DDBJ whole genome shotgun (WGS) entry which is preliminary data.</text>
</comment>
<evidence type="ECO:0000256" key="7">
    <source>
        <dbReference type="PROSITE-ProRule" id="PRU01091"/>
    </source>
</evidence>
<dbReference type="InterPro" id="IPR039420">
    <property type="entry name" value="WalR-like"/>
</dbReference>
<feature type="domain" description="Response regulatory" evidence="8">
    <location>
        <begin position="2"/>
        <end position="116"/>
    </location>
</feature>
<dbReference type="Proteomes" id="UP000639973">
    <property type="component" value="Unassembled WGS sequence"/>
</dbReference>
<dbReference type="Gene3D" id="3.40.50.2300">
    <property type="match status" value="1"/>
</dbReference>
<dbReference type="GO" id="GO:0003677">
    <property type="term" value="F:DNA binding"/>
    <property type="evidence" value="ECO:0007669"/>
    <property type="project" value="UniProtKB-KW"/>
</dbReference>
<evidence type="ECO:0000313" key="11">
    <source>
        <dbReference type="Proteomes" id="UP000639973"/>
    </source>
</evidence>
<evidence type="ECO:0000256" key="2">
    <source>
        <dbReference type="ARBA" id="ARBA00023012"/>
    </source>
</evidence>
<feature type="modified residue" description="4-aspartylphosphate" evidence="6">
    <location>
        <position position="51"/>
    </location>
</feature>
<feature type="domain" description="OmpR/PhoB-type" evidence="9">
    <location>
        <begin position="124"/>
        <end position="220"/>
    </location>
</feature>
<evidence type="ECO:0000259" key="9">
    <source>
        <dbReference type="PROSITE" id="PS51755"/>
    </source>
</evidence>